<evidence type="ECO:0000313" key="1">
    <source>
        <dbReference type="EnsemblMetazoa" id="Aqu2.1.06092_001"/>
    </source>
</evidence>
<reference evidence="1" key="1">
    <citation type="submission" date="2017-05" db="UniProtKB">
        <authorList>
            <consortium name="EnsemblMetazoa"/>
        </authorList>
    </citation>
    <scope>IDENTIFICATION</scope>
</reference>
<dbReference type="EnsemblMetazoa" id="Aqu2.1.06092_001">
    <property type="protein sequence ID" value="Aqu2.1.06092_001"/>
    <property type="gene ID" value="Aqu2.1.06092"/>
</dbReference>
<dbReference type="AlphaFoldDB" id="A0A1X7SVS5"/>
<proteinExistence type="predicted"/>
<accession>A0A1X7SVS5</accession>
<organism evidence="1">
    <name type="scientific">Amphimedon queenslandica</name>
    <name type="common">Sponge</name>
    <dbReference type="NCBI Taxonomy" id="400682"/>
    <lineage>
        <taxon>Eukaryota</taxon>
        <taxon>Metazoa</taxon>
        <taxon>Porifera</taxon>
        <taxon>Demospongiae</taxon>
        <taxon>Heteroscleromorpha</taxon>
        <taxon>Haplosclerida</taxon>
        <taxon>Niphatidae</taxon>
        <taxon>Amphimedon</taxon>
    </lineage>
</organism>
<name>A0A1X7SVS5_AMPQE</name>
<dbReference type="InParanoid" id="A0A1X7SVS5"/>
<sequence length="309" mass="35473">MNSHSISDHDYCPASGSASCPQQQQWMDLTTPTTSHHLTVIIGSHIGEQTPLIQFNAGTVCYTGSTQLVTPLIHYSLKSINYKKKSEYSIHKLNFKGHFQSLRHLKAVFHDELSSEYESVDNQVGYILPGHGAKGRQMWLNNDSDVANMYKECGDKREIMIWCHKGYEKEQDQQPPSKRPCRKEEATSDKAELLVKKISEVDEIVSALTEKHGQSGSFSVEQLRAWAHMLQLKKHHSYEEPPDKPFFKKKQIAKESRGNNASPKRNRIELRSQCMEQLQKWHDLLAKNVITQQQYDELHAKIMTDITQL</sequence>
<protein>
    <submittedName>
        <fullName evidence="1">Uncharacterized protein</fullName>
    </submittedName>
</protein>